<feature type="compositionally biased region" description="Low complexity" evidence="1">
    <location>
        <begin position="1"/>
        <end position="15"/>
    </location>
</feature>
<dbReference type="AlphaFoldDB" id="A0A8T1ITI6"/>
<evidence type="ECO:0000313" key="3">
    <source>
        <dbReference type="Proteomes" id="UP000760860"/>
    </source>
</evidence>
<comment type="caution">
    <text evidence="2">The sequence shown here is derived from an EMBL/GenBank/DDBJ whole genome shotgun (WGS) entry which is preliminary data.</text>
</comment>
<accession>A0A8T1ITI6</accession>
<organism evidence="2 3">
    <name type="scientific">Phytophthora cactorum</name>
    <dbReference type="NCBI Taxonomy" id="29920"/>
    <lineage>
        <taxon>Eukaryota</taxon>
        <taxon>Sar</taxon>
        <taxon>Stramenopiles</taxon>
        <taxon>Oomycota</taxon>
        <taxon>Peronosporomycetes</taxon>
        <taxon>Peronosporales</taxon>
        <taxon>Peronosporaceae</taxon>
        <taxon>Phytophthora</taxon>
    </lineage>
</organism>
<evidence type="ECO:0000256" key="1">
    <source>
        <dbReference type="SAM" id="MobiDB-lite"/>
    </source>
</evidence>
<dbReference type="VEuPathDB" id="FungiDB:PC110_g2165"/>
<name>A0A8T1ITI6_9STRA</name>
<dbReference type="EMBL" id="RCMV01000016">
    <property type="protein sequence ID" value="KAG3228374.1"/>
    <property type="molecule type" value="Genomic_DNA"/>
</dbReference>
<feature type="region of interest" description="Disordered" evidence="1">
    <location>
        <begin position="251"/>
        <end position="286"/>
    </location>
</feature>
<reference evidence="2" key="1">
    <citation type="submission" date="2018-05" db="EMBL/GenBank/DDBJ databases">
        <title>Effector identification in a new, highly contiguous assembly of the strawberry crown rot pathogen Phytophthora cactorum.</title>
        <authorList>
            <person name="Armitage A.D."/>
            <person name="Nellist C.F."/>
            <person name="Bates H."/>
            <person name="Vickerstaff R.J."/>
            <person name="Harrison R.J."/>
        </authorList>
    </citation>
    <scope>NUCLEOTIDE SEQUENCE</scope>
    <source>
        <strain evidence="2">P421</strain>
    </source>
</reference>
<feature type="compositionally biased region" description="Polar residues" evidence="1">
    <location>
        <begin position="215"/>
        <end position="226"/>
    </location>
</feature>
<protein>
    <submittedName>
        <fullName evidence="2">Uncharacterized protein</fullName>
    </submittedName>
</protein>
<sequence length="286" mass="32775">MESPSPSSRRCCLRPSPQPHESSLPNKWRGLLSSYPIAVEDVEDDRLRNEIDNIINSVKNHTLPDVQALFKRELHLDLKESDVSERVLQCFMSCDRITEEHGLQACFDSDTCMKEKCSLLINSITPESLKEEIKNALRYQSPEAETNECKLHDLILAKALEQDREFRRSKRKRTSEDVPLVRQSQGGNSKKAKRKVEPVRHDERQDKSNARKSDSSIGSRKLSNQDARYKSAAAVPEKGCLKCGGPHWVSKCPQATDSEKRELPKQYHKNKGKFSETNMKRLRKEC</sequence>
<feature type="region of interest" description="Disordered" evidence="1">
    <location>
        <begin position="165"/>
        <end position="231"/>
    </location>
</feature>
<proteinExistence type="predicted"/>
<feature type="region of interest" description="Disordered" evidence="1">
    <location>
        <begin position="1"/>
        <end position="25"/>
    </location>
</feature>
<dbReference type="Proteomes" id="UP000760860">
    <property type="component" value="Unassembled WGS sequence"/>
</dbReference>
<gene>
    <name evidence="2" type="ORF">PC129_g1087</name>
</gene>
<evidence type="ECO:0000313" key="2">
    <source>
        <dbReference type="EMBL" id="KAG3228374.1"/>
    </source>
</evidence>
<feature type="compositionally biased region" description="Basic and acidic residues" evidence="1">
    <location>
        <begin position="195"/>
        <end position="214"/>
    </location>
</feature>